<dbReference type="EMBL" id="JACJJC010000004">
    <property type="protein sequence ID" value="MBM6703646.1"/>
    <property type="molecule type" value="Genomic_DNA"/>
</dbReference>
<dbReference type="SUPFAM" id="SSF102215">
    <property type="entry name" value="Creatininase"/>
    <property type="match status" value="1"/>
</dbReference>
<evidence type="ECO:0000256" key="2">
    <source>
        <dbReference type="ARBA" id="ARBA00022723"/>
    </source>
</evidence>
<organism evidence="6 7">
    <name type="scientific">Sutterella massiliensis</name>
    <dbReference type="NCBI Taxonomy" id="1816689"/>
    <lineage>
        <taxon>Bacteria</taxon>
        <taxon>Pseudomonadati</taxon>
        <taxon>Pseudomonadota</taxon>
        <taxon>Betaproteobacteria</taxon>
        <taxon>Burkholderiales</taxon>
        <taxon>Sutterellaceae</taxon>
        <taxon>Sutterella</taxon>
    </lineage>
</organism>
<dbReference type="Pfam" id="PF02633">
    <property type="entry name" value="Creatininase"/>
    <property type="match status" value="1"/>
</dbReference>
<keyword evidence="3" id="KW-0378">Hydrolase</keyword>
<dbReference type="Proteomes" id="UP000715095">
    <property type="component" value="Unassembled WGS sequence"/>
</dbReference>
<dbReference type="RefSeq" id="WP_205102116.1">
    <property type="nucleotide sequence ID" value="NZ_JACJJC010000004.1"/>
</dbReference>
<evidence type="ECO:0000256" key="4">
    <source>
        <dbReference type="ARBA" id="ARBA00022833"/>
    </source>
</evidence>
<proteinExistence type="inferred from homology"/>
<evidence type="ECO:0000256" key="3">
    <source>
        <dbReference type="ARBA" id="ARBA00022801"/>
    </source>
</evidence>
<protein>
    <submittedName>
        <fullName evidence="6">Creatininase family protein</fullName>
    </submittedName>
</protein>
<dbReference type="Gene3D" id="3.40.50.10310">
    <property type="entry name" value="Creatininase"/>
    <property type="match status" value="1"/>
</dbReference>
<accession>A0ABS2DQN3</accession>
<keyword evidence="7" id="KW-1185">Reference proteome</keyword>
<comment type="caution">
    <text evidence="6">The sequence shown here is derived from an EMBL/GenBank/DDBJ whole genome shotgun (WGS) entry which is preliminary data.</text>
</comment>
<dbReference type="InterPro" id="IPR024087">
    <property type="entry name" value="Creatininase-like_sf"/>
</dbReference>
<evidence type="ECO:0000256" key="1">
    <source>
        <dbReference type="ARBA" id="ARBA00001947"/>
    </source>
</evidence>
<comment type="similarity">
    <text evidence="5">Belongs to the creatininase superfamily.</text>
</comment>
<evidence type="ECO:0000256" key="5">
    <source>
        <dbReference type="ARBA" id="ARBA00024029"/>
    </source>
</evidence>
<sequence>MKLAHLSWRKAEPVLNNPDTVVVIPIGSTEQHGPVGPLGTDWLIPEWITNEMEKRTDILVTPVIPFGVATHHTSFPGTIDMGLETLIAVMRGVFTNLAKHGARRFVVVNGHGGNDPAIEKAGLEIARETGALVALLNWWSIAPQLNKAWTTGHGDAQEVAAMMHVHPELVDLADCPKTVVNELSEDFAFTHLSAIRYKGAVVKLVRDLKRGIPQGGFGGLASENATAQWGADMMTAIVDYFSAFVEDFRKVPLDRIEDR</sequence>
<keyword evidence="4" id="KW-0862">Zinc</keyword>
<dbReference type="PANTHER" id="PTHR35005">
    <property type="entry name" value="3-DEHYDRO-SCYLLO-INOSOSE HYDROLASE"/>
    <property type="match status" value="1"/>
</dbReference>
<gene>
    <name evidence="6" type="ORF">H6A60_03975</name>
</gene>
<evidence type="ECO:0000313" key="7">
    <source>
        <dbReference type="Proteomes" id="UP000715095"/>
    </source>
</evidence>
<keyword evidence="2" id="KW-0479">Metal-binding</keyword>
<evidence type="ECO:0000313" key="6">
    <source>
        <dbReference type="EMBL" id="MBM6703646.1"/>
    </source>
</evidence>
<reference evidence="6 7" key="1">
    <citation type="journal article" date="2021" name="Sci. Rep.">
        <title>The distribution of antibiotic resistance genes in chicken gut microbiota commensals.</title>
        <authorList>
            <person name="Juricova H."/>
            <person name="Matiasovicova J."/>
            <person name="Kubasova T."/>
            <person name="Cejkova D."/>
            <person name="Rychlik I."/>
        </authorList>
    </citation>
    <scope>NUCLEOTIDE SEQUENCE [LARGE SCALE GENOMIC DNA]</scope>
    <source>
        <strain evidence="6 7">An829</strain>
    </source>
</reference>
<dbReference type="PANTHER" id="PTHR35005:SF1">
    <property type="entry name" value="2-AMINO-5-FORMYLAMINO-6-RIBOSYLAMINOPYRIMIDIN-4(3H)-ONE 5'-MONOPHOSPHATE DEFORMYLASE"/>
    <property type="match status" value="1"/>
</dbReference>
<comment type="cofactor">
    <cofactor evidence="1">
        <name>Zn(2+)</name>
        <dbReference type="ChEBI" id="CHEBI:29105"/>
    </cofactor>
</comment>
<dbReference type="InterPro" id="IPR003785">
    <property type="entry name" value="Creatininase/forma_Hydrolase"/>
</dbReference>
<name>A0ABS2DQN3_9BURK</name>